<dbReference type="OrthoDB" id="3247158at2759"/>
<keyword evidence="2" id="KW-1185">Reference proteome</keyword>
<evidence type="ECO:0000313" key="2">
    <source>
        <dbReference type="Proteomes" id="UP000664859"/>
    </source>
</evidence>
<dbReference type="EMBL" id="JAFCMP010000021">
    <property type="protein sequence ID" value="KAG5191379.1"/>
    <property type="molecule type" value="Genomic_DNA"/>
</dbReference>
<dbReference type="AlphaFoldDB" id="A0A836CN08"/>
<protein>
    <recommendedName>
        <fullName evidence="3">U-box domain-containing protein</fullName>
    </recommendedName>
</protein>
<sequence length="210" mass="22863">MPDGPGRNDFINDICPIALEPISTCAFVFVHDGVQFDASILRRYIIKAPSAVNPVTRAPIDDDDIRMLNDVLRGEGPALPTGQAQLIAAETAALLDAVVDYLMGEARDVVLSHLNKWSADETAFDFYTSLANCVSLLEHIHSDLCMSSPDGPETWKFLLKMLKNEHSGSEFAEDIFTGLAQIACMAPDNSGPPRPVPPYARHSPLLMNGL</sequence>
<evidence type="ECO:0000313" key="1">
    <source>
        <dbReference type="EMBL" id="KAG5191379.1"/>
    </source>
</evidence>
<accession>A0A836CN08</accession>
<name>A0A836CN08_9STRA</name>
<reference evidence="1" key="1">
    <citation type="submission" date="2021-02" db="EMBL/GenBank/DDBJ databases">
        <title>First Annotated Genome of the Yellow-green Alga Tribonema minus.</title>
        <authorList>
            <person name="Mahan K.M."/>
        </authorList>
    </citation>
    <scope>NUCLEOTIDE SEQUENCE</scope>
    <source>
        <strain evidence="1">UTEX B ZZ1240</strain>
    </source>
</reference>
<comment type="caution">
    <text evidence="1">The sequence shown here is derived from an EMBL/GenBank/DDBJ whole genome shotgun (WGS) entry which is preliminary data.</text>
</comment>
<evidence type="ECO:0008006" key="3">
    <source>
        <dbReference type="Google" id="ProtNLM"/>
    </source>
</evidence>
<organism evidence="1 2">
    <name type="scientific">Tribonema minus</name>
    <dbReference type="NCBI Taxonomy" id="303371"/>
    <lineage>
        <taxon>Eukaryota</taxon>
        <taxon>Sar</taxon>
        <taxon>Stramenopiles</taxon>
        <taxon>Ochrophyta</taxon>
        <taxon>PX clade</taxon>
        <taxon>Xanthophyceae</taxon>
        <taxon>Tribonematales</taxon>
        <taxon>Tribonemataceae</taxon>
        <taxon>Tribonema</taxon>
    </lineage>
</organism>
<proteinExistence type="predicted"/>
<gene>
    <name evidence="1" type="ORF">JKP88DRAFT_251710</name>
</gene>
<dbReference type="Proteomes" id="UP000664859">
    <property type="component" value="Unassembled WGS sequence"/>
</dbReference>